<accession>A0A9W4SM26</accession>
<dbReference type="InterPro" id="IPR036910">
    <property type="entry name" value="HMG_box_dom_sf"/>
</dbReference>
<evidence type="ECO:0000313" key="2">
    <source>
        <dbReference type="EMBL" id="CAI2173242.1"/>
    </source>
</evidence>
<dbReference type="SUPFAM" id="SSF47095">
    <property type="entry name" value="HMG-box"/>
    <property type="match status" value="1"/>
</dbReference>
<dbReference type="EMBL" id="CAMKVN010001038">
    <property type="protein sequence ID" value="CAI2173242.1"/>
    <property type="molecule type" value="Genomic_DNA"/>
</dbReference>
<dbReference type="Proteomes" id="UP001153678">
    <property type="component" value="Unassembled WGS sequence"/>
</dbReference>
<keyword evidence="3" id="KW-1185">Reference proteome</keyword>
<reference evidence="2" key="1">
    <citation type="submission" date="2022-08" db="EMBL/GenBank/DDBJ databases">
        <authorList>
            <person name="Kallberg Y."/>
            <person name="Tangrot J."/>
            <person name="Rosling A."/>
        </authorList>
    </citation>
    <scope>NUCLEOTIDE SEQUENCE</scope>
    <source>
        <strain evidence="2">Wild A</strain>
    </source>
</reference>
<name>A0A9W4SM26_9GLOM</name>
<dbReference type="OrthoDB" id="2357417at2759"/>
<feature type="compositionally biased region" description="Low complexity" evidence="1">
    <location>
        <begin position="172"/>
        <end position="186"/>
    </location>
</feature>
<sequence>MSKPNKQLEGFIYVFDSKCVMHSNDIKIAPTAPPPPNPNTCIQFGEKNSDEDIVYNSKQFNHEIETLLNNSNKSRLAEKNVKKGTNKIPRRQNAWILYRRDKAVEPQFHKMKSCIISKKITKMWEKEPNNVKEIYKALSRLAEKRHIEKHGKNYRYRPNRKPKEEDQIDNCSETSRTNSPTTSNSSDFEEKDHQHFDPTQNKFEDNIQDIINFPIIDYIEFENKTAPQQTQQFNMLSSYPEVSFKYNSSSLYSEYILQNPIEDFSNYLKHLLM</sequence>
<gene>
    <name evidence="2" type="ORF">FWILDA_LOCUS5987</name>
</gene>
<proteinExistence type="predicted"/>
<feature type="region of interest" description="Disordered" evidence="1">
    <location>
        <begin position="149"/>
        <end position="201"/>
    </location>
</feature>
<protein>
    <submittedName>
        <fullName evidence="2">1361_t:CDS:1</fullName>
    </submittedName>
</protein>
<organism evidence="2 3">
    <name type="scientific">Funneliformis geosporum</name>
    <dbReference type="NCBI Taxonomy" id="1117311"/>
    <lineage>
        <taxon>Eukaryota</taxon>
        <taxon>Fungi</taxon>
        <taxon>Fungi incertae sedis</taxon>
        <taxon>Mucoromycota</taxon>
        <taxon>Glomeromycotina</taxon>
        <taxon>Glomeromycetes</taxon>
        <taxon>Glomerales</taxon>
        <taxon>Glomeraceae</taxon>
        <taxon>Funneliformis</taxon>
    </lineage>
</organism>
<evidence type="ECO:0000313" key="3">
    <source>
        <dbReference type="Proteomes" id="UP001153678"/>
    </source>
</evidence>
<comment type="caution">
    <text evidence="2">The sequence shown here is derived from an EMBL/GenBank/DDBJ whole genome shotgun (WGS) entry which is preliminary data.</text>
</comment>
<dbReference type="Gene3D" id="1.10.30.10">
    <property type="entry name" value="High mobility group box domain"/>
    <property type="match status" value="1"/>
</dbReference>
<dbReference type="AlphaFoldDB" id="A0A9W4SM26"/>
<evidence type="ECO:0000256" key="1">
    <source>
        <dbReference type="SAM" id="MobiDB-lite"/>
    </source>
</evidence>
<feature type="compositionally biased region" description="Basic residues" evidence="1">
    <location>
        <begin position="149"/>
        <end position="160"/>
    </location>
</feature>